<name>A0A6I9R4M6_ELAGV</name>
<feature type="compositionally biased region" description="Low complexity" evidence="2">
    <location>
        <begin position="45"/>
        <end position="55"/>
    </location>
</feature>
<dbReference type="KEGG" id="egu:105043634"/>
<dbReference type="GeneID" id="105043634"/>
<dbReference type="AlphaFoldDB" id="A0A6I9R4M6"/>
<protein>
    <submittedName>
        <fullName evidence="4">QWRF motif-containing protein 7</fullName>
    </submittedName>
</protein>
<dbReference type="GO" id="GO:0005880">
    <property type="term" value="C:nuclear microtubule"/>
    <property type="evidence" value="ECO:0007669"/>
    <property type="project" value="TreeGrafter"/>
</dbReference>
<feature type="region of interest" description="Disordered" evidence="2">
    <location>
        <begin position="102"/>
        <end position="122"/>
    </location>
</feature>
<accession>A0A6I9R4M6</accession>
<feature type="region of interest" description="Disordered" evidence="2">
    <location>
        <begin position="1"/>
        <end position="88"/>
    </location>
</feature>
<comment type="similarity">
    <text evidence="1">Belongs to the QWRF family.</text>
</comment>
<evidence type="ECO:0000256" key="1">
    <source>
        <dbReference type="ARBA" id="ARBA00010016"/>
    </source>
</evidence>
<dbReference type="GO" id="GO:0051225">
    <property type="term" value="P:spindle assembly"/>
    <property type="evidence" value="ECO:0007669"/>
    <property type="project" value="TreeGrafter"/>
</dbReference>
<feature type="compositionally biased region" description="Basic and acidic residues" evidence="2">
    <location>
        <begin position="109"/>
        <end position="118"/>
    </location>
</feature>
<dbReference type="InParanoid" id="A0A6I9R4M6"/>
<dbReference type="Proteomes" id="UP000504607">
    <property type="component" value="Chromosome 4"/>
</dbReference>
<gene>
    <name evidence="4" type="primary">LOC105043634</name>
</gene>
<dbReference type="GO" id="GO:0008017">
    <property type="term" value="F:microtubule binding"/>
    <property type="evidence" value="ECO:0007669"/>
    <property type="project" value="TreeGrafter"/>
</dbReference>
<evidence type="ECO:0000313" key="4">
    <source>
        <dbReference type="RefSeq" id="XP_010919557.1"/>
    </source>
</evidence>
<reference evidence="4" key="1">
    <citation type="submission" date="2025-08" db="UniProtKB">
        <authorList>
            <consortium name="RefSeq"/>
        </authorList>
    </citation>
    <scope>IDENTIFICATION</scope>
</reference>
<proteinExistence type="inferred from homology"/>
<sequence length="378" mass="43083">MPRENRGRMEAHRPLSPRLHRSRSVTPRLCHLSATENPPLSPNLARPKSASKSRPSPSPDAATTRTLPKENREGFSPRQPPEACERSRRVVVRTFSSVPSAWALSPGRSPRESPESKGRGRVGGVLGLFRRRKDPSAKEEAAHQLRMLTARLLQWRFANARAEAAMESAKFKAEKKLFYAWLKVNELRNIVAAKRILIQRRKHKMKVARILYPQIHLLDQWEPHAKRHFEAVAALGRVLGTICLALPLTEGAQASMISVRRYTCVAMDIMREIEANSKIFYSKVENINSMLCELTSTIQQEIEGLEELMKISKMITSLEMQETSLRANMIQAMKEKEQGSGYLDYELVLYTNNFHIDINPVKGFHDWNKFLTPLLQAN</sequence>
<keyword evidence="3" id="KW-1185">Reference proteome</keyword>
<dbReference type="OrthoDB" id="663033at2759"/>
<dbReference type="PANTHER" id="PTHR31807:SF27">
    <property type="entry name" value="QWRF MOTIF-CONTAINING PROTEIN 7"/>
    <property type="match status" value="1"/>
</dbReference>
<evidence type="ECO:0000313" key="3">
    <source>
        <dbReference type="Proteomes" id="UP000504607"/>
    </source>
</evidence>
<dbReference type="Pfam" id="PF04484">
    <property type="entry name" value="QWRF"/>
    <property type="match status" value="1"/>
</dbReference>
<feature type="compositionally biased region" description="Basic and acidic residues" evidence="2">
    <location>
        <begin position="1"/>
        <end position="13"/>
    </location>
</feature>
<dbReference type="GO" id="GO:0005737">
    <property type="term" value="C:cytoplasm"/>
    <property type="evidence" value="ECO:0007669"/>
    <property type="project" value="TreeGrafter"/>
</dbReference>
<organism evidence="3 4">
    <name type="scientific">Elaeis guineensis var. tenera</name>
    <name type="common">Oil palm</name>
    <dbReference type="NCBI Taxonomy" id="51953"/>
    <lineage>
        <taxon>Eukaryota</taxon>
        <taxon>Viridiplantae</taxon>
        <taxon>Streptophyta</taxon>
        <taxon>Embryophyta</taxon>
        <taxon>Tracheophyta</taxon>
        <taxon>Spermatophyta</taxon>
        <taxon>Magnoliopsida</taxon>
        <taxon>Liliopsida</taxon>
        <taxon>Arecaceae</taxon>
        <taxon>Arecoideae</taxon>
        <taxon>Cocoseae</taxon>
        <taxon>Elaeidinae</taxon>
        <taxon>Elaeis</taxon>
    </lineage>
</organism>
<dbReference type="PANTHER" id="PTHR31807">
    <property type="entry name" value="AUGMIN FAMILY MEMBER"/>
    <property type="match status" value="1"/>
</dbReference>
<evidence type="ECO:0000256" key="2">
    <source>
        <dbReference type="SAM" id="MobiDB-lite"/>
    </source>
</evidence>
<dbReference type="RefSeq" id="XP_010919557.1">
    <property type="nucleotide sequence ID" value="XM_010921255.3"/>
</dbReference>
<dbReference type="InterPro" id="IPR007573">
    <property type="entry name" value="QWRF"/>
</dbReference>